<dbReference type="EMBL" id="CAXIEN010000032">
    <property type="protein sequence ID" value="CAL1268195.1"/>
    <property type="molecule type" value="Genomic_DNA"/>
</dbReference>
<proteinExistence type="predicted"/>
<sequence length="193" mass="21873">MFSGGRPPRHYAANCKDPTGSEFRDDMAVSHPDESSAATGNAEIQHRFDPVCFHSLSLLDAVFEESKQAFRNITRVDKRANSIIESEKRHKGPQPCRVYLSDPFNRSCFMGRLFVLISRSDTHKSNPESIALFPATADKWDTGAEKEGNNSTRLRRKETRSLPLSTTLSVFAQKRILQQFEIVMLQVVTRRLS</sequence>
<evidence type="ECO:0000313" key="3">
    <source>
        <dbReference type="Proteomes" id="UP001497382"/>
    </source>
</evidence>
<name>A0AAV1ZCJ9_9ARAC</name>
<reference evidence="2 3" key="1">
    <citation type="submission" date="2024-04" db="EMBL/GenBank/DDBJ databases">
        <authorList>
            <person name="Rising A."/>
            <person name="Reimegard J."/>
            <person name="Sonavane S."/>
            <person name="Akerstrom W."/>
            <person name="Nylinder S."/>
            <person name="Hedman E."/>
            <person name="Kallberg Y."/>
        </authorList>
    </citation>
    <scope>NUCLEOTIDE SEQUENCE [LARGE SCALE GENOMIC DNA]</scope>
</reference>
<feature type="compositionally biased region" description="Basic and acidic residues" evidence="1">
    <location>
        <begin position="22"/>
        <end position="34"/>
    </location>
</feature>
<accession>A0AAV1ZCJ9</accession>
<dbReference type="Proteomes" id="UP001497382">
    <property type="component" value="Unassembled WGS sequence"/>
</dbReference>
<gene>
    <name evidence="2" type="ORF">LARSCL_LOCUS4042</name>
</gene>
<organism evidence="2 3">
    <name type="scientific">Larinioides sclopetarius</name>
    <dbReference type="NCBI Taxonomy" id="280406"/>
    <lineage>
        <taxon>Eukaryota</taxon>
        <taxon>Metazoa</taxon>
        <taxon>Ecdysozoa</taxon>
        <taxon>Arthropoda</taxon>
        <taxon>Chelicerata</taxon>
        <taxon>Arachnida</taxon>
        <taxon>Araneae</taxon>
        <taxon>Araneomorphae</taxon>
        <taxon>Entelegynae</taxon>
        <taxon>Araneoidea</taxon>
        <taxon>Araneidae</taxon>
        <taxon>Larinioides</taxon>
    </lineage>
</organism>
<evidence type="ECO:0000256" key="1">
    <source>
        <dbReference type="SAM" id="MobiDB-lite"/>
    </source>
</evidence>
<protein>
    <submittedName>
        <fullName evidence="2">Uncharacterized protein</fullName>
    </submittedName>
</protein>
<feature type="region of interest" description="Disordered" evidence="1">
    <location>
        <begin position="1"/>
        <end position="39"/>
    </location>
</feature>
<comment type="caution">
    <text evidence="2">The sequence shown here is derived from an EMBL/GenBank/DDBJ whole genome shotgun (WGS) entry which is preliminary data.</text>
</comment>
<keyword evidence="3" id="KW-1185">Reference proteome</keyword>
<evidence type="ECO:0000313" key="2">
    <source>
        <dbReference type="EMBL" id="CAL1268195.1"/>
    </source>
</evidence>
<dbReference type="AlphaFoldDB" id="A0AAV1ZCJ9"/>